<accession>A0ABS8B8M8</accession>
<evidence type="ECO:0000313" key="5">
    <source>
        <dbReference type="Proteomes" id="UP001199054"/>
    </source>
</evidence>
<name>A0ABS8B8M8_9ACTN</name>
<comment type="similarity">
    <text evidence="1">Belongs to the short-chain dehydrogenases/reductases (SDR) family.</text>
</comment>
<dbReference type="InterPro" id="IPR020904">
    <property type="entry name" value="Sc_DH/Rdtase_CS"/>
</dbReference>
<dbReference type="PRINTS" id="PR00081">
    <property type="entry name" value="GDHRDH"/>
</dbReference>
<dbReference type="Pfam" id="PF13561">
    <property type="entry name" value="adh_short_C2"/>
    <property type="match status" value="1"/>
</dbReference>
<dbReference type="InterPro" id="IPR036291">
    <property type="entry name" value="NAD(P)-bd_dom_sf"/>
</dbReference>
<feature type="domain" description="Ketoreductase" evidence="3">
    <location>
        <begin position="4"/>
        <end position="180"/>
    </location>
</feature>
<dbReference type="SMART" id="SM00822">
    <property type="entry name" value="PKS_KR"/>
    <property type="match status" value="1"/>
</dbReference>
<sequence>MTQRTAVVSGGSRGLGRVLVERLLAEGWRVATFSRKPNEFTGATAQAHPDAFHWESVDLQETAQIRQFVKAVKERFGTVDLLVNNAGVLHQELFLTIAPQKIDDLLAANLTAPVHLTQACARLMMRGGGSIVNISSINAIRGYRGVGVYAAAKAGLEGFGRALARELGPVGIRVNTVTPGFFDSELTSDVTDRNREKIQHRTPLGRLGTAEEIADAVLFLASPQARFITGQSLVIDGGITC</sequence>
<reference evidence="4 5" key="1">
    <citation type="submission" date="2021-10" db="EMBL/GenBank/DDBJ databases">
        <title>Streptomyces sp. strain SMC 277, a novel streptomycete isolated from soil.</title>
        <authorList>
            <person name="Chanama M."/>
        </authorList>
    </citation>
    <scope>NUCLEOTIDE SEQUENCE [LARGE SCALE GENOMIC DNA]</scope>
    <source>
        <strain evidence="4 5">SMC 277</strain>
    </source>
</reference>
<dbReference type="Proteomes" id="UP001199054">
    <property type="component" value="Unassembled WGS sequence"/>
</dbReference>
<keyword evidence="5" id="KW-1185">Reference proteome</keyword>
<evidence type="ECO:0000313" key="4">
    <source>
        <dbReference type="EMBL" id="MCB5180972.1"/>
    </source>
</evidence>
<dbReference type="SUPFAM" id="SSF51735">
    <property type="entry name" value="NAD(P)-binding Rossmann-fold domains"/>
    <property type="match status" value="1"/>
</dbReference>
<dbReference type="PANTHER" id="PTHR42760:SF133">
    <property type="entry name" value="3-OXOACYL-[ACYL-CARRIER-PROTEIN] REDUCTASE"/>
    <property type="match status" value="1"/>
</dbReference>
<dbReference type="PRINTS" id="PR00080">
    <property type="entry name" value="SDRFAMILY"/>
</dbReference>
<dbReference type="PANTHER" id="PTHR42760">
    <property type="entry name" value="SHORT-CHAIN DEHYDROGENASES/REDUCTASES FAMILY MEMBER"/>
    <property type="match status" value="1"/>
</dbReference>
<proteinExistence type="inferred from homology"/>
<protein>
    <submittedName>
        <fullName evidence="4">SDR family oxidoreductase</fullName>
    </submittedName>
</protein>
<dbReference type="Gene3D" id="3.40.50.720">
    <property type="entry name" value="NAD(P)-binding Rossmann-like Domain"/>
    <property type="match status" value="1"/>
</dbReference>
<comment type="caution">
    <text evidence="4">The sequence shown here is derived from an EMBL/GenBank/DDBJ whole genome shotgun (WGS) entry which is preliminary data.</text>
</comment>
<evidence type="ECO:0000256" key="1">
    <source>
        <dbReference type="ARBA" id="ARBA00006484"/>
    </source>
</evidence>
<evidence type="ECO:0000259" key="3">
    <source>
        <dbReference type="SMART" id="SM00822"/>
    </source>
</evidence>
<dbReference type="InterPro" id="IPR057326">
    <property type="entry name" value="KR_dom"/>
</dbReference>
<gene>
    <name evidence="4" type="ORF">LG632_16455</name>
</gene>
<keyword evidence="2" id="KW-0560">Oxidoreductase</keyword>
<dbReference type="EMBL" id="JAJAUY010000058">
    <property type="protein sequence ID" value="MCB5180972.1"/>
    <property type="molecule type" value="Genomic_DNA"/>
</dbReference>
<organism evidence="4 5">
    <name type="scientific">Streptomyces antimicrobicus</name>
    <dbReference type="NCBI Taxonomy" id="2883108"/>
    <lineage>
        <taxon>Bacteria</taxon>
        <taxon>Bacillati</taxon>
        <taxon>Actinomycetota</taxon>
        <taxon>Actinomycetes</taxon>
        <taxon>Kitasatosporales</taxon>
        <taxon>Streptomycetaceae</taxon>
        <taxon>Streptomyces</taxon>
    </lineage>
</organism>
<dbReference type="RefSeq" id="WP_226728061.1">
    <property type="nucleotide sequence ID" value="NZ_JAJAUY010000058.1"/>
</dbReference>
<dbReference type="InterPro" id="IPR002347">
    <property type="entry name" value="SDR_fam"/>
</dbReference>
<evidence type="ECO:0000256" key="2">
    <source>
        <dbReference type="ARBA" id="ARBA00023002"/>
    </source>
</evidence>
<dbReference type="PROSITE" id="PS00061">
    <property type="entry name" value="ADH_SHORT"/>
    <property type="match status" value="1"/>
</dbReference>